<reference evidence="1" key="1">
    <citation type="submission" date="2015-12" db="EMBL/GenBank/DDBJ databases">
        <title>Update maize B73 reference genome by single molecule sequencing technologies.</title>
        <authorList>
            <consortium name="Maize Genome Sequencing Project"/>
            <person name="Ware D."/>
        </authorList>
    </citation>
    <scope>NUCLEOTIDE SEQUENCE</scope>
    <source>
        <tissue evidence="1">Seedling</tissue>
    </source>
</reference>
<evidence type="ECO:0000313" key="1">
    <source>
        <dbReference type="EMBL" id="AQK93467.1"/>
    </source>
</evidence>
<organism evidence="1">
    <name type="scientific">Zea mays</name>
    <name type="common">Maize</name>
    <dbReference type="NCBI Taxonomy" id="4577"/>
    <lineage>
        <taxon>Eukaryota</taxon>
        <taxon>Viridiplantae</taxon>
        <taxon>Streptophyta</taxon>
        <taxon>Embryophyta</taxon>
        <taxon>Tracheophyta</taxon>
        <taxon>Spermatophyta</taxon>
        <taxon>Magnoliopsida</taxon>
        <taxon>Liliopsida</taxon>
        <taxon>Poales</taxon>
        <taxon>Poaceae</taxon>
        <taxon>PACMAD clade</taxon>
        <taxon>Panicoideae</taxon>
        <taxon>Andropogonodae</taxon>
        <taxon>Andropogoneae</taxon>
        <taxon>Tripsacinae</taxon>
        <taxon>Zea</taxon>
    </lineage>
</organism>
<gene>
    <name evidence="1" type="ORF">ZEAMMB73_Zm00001d010126</name>
</gene>
<keyword evidence="1" id="KW-0808">Transferase</keyword>
<dbReference type="GO" id="GO:0016740">
    <property type="term" value="F:transferase activity"/>
    <property type="evidence" value="ECO:0007669"/>
    <property type="project" value="UniProtKB-KW"/>
</dbReference>
<name>A0A1D6FPB0_MAIZE</name>
<dbReference type="AlphaFoldDB" id="A0A1D6FPB0"/>
<accession>A0A1D6FPB0</accession>
<proteinExistence type="predicted"/>
<dbReference type="EMBL" id="CM000784">
    <property type="protein sequence ID" value="AQK93467.1"/>
    <property type="molecule type" value="Genomic_DNA"/>
</dbReference>
<sequence>MADGASSSGGAQNGGMWANSLKADDYQVNRPQFPTCSVSHKDFSVSVVGFGT</sequence>
<protein>
    <submittedName>
        <fullName evidence="1">Arginyl-tRNA--protein transferase 1</fullName>
    </submittedName>
</protein>